<accession>A0A0K2JFQ2</accession>
<dbReference type="RefSeq" id="WP_053390431.1">
    <property type="nucleotide sequence ID" value="NZ_CP010899.1"/>
</dbReference>
<dbReference type="KEGG" id="skn:SKUN_00158"/>
<name>A0A0K2JFQ2_SPIKU</name>
<evidence type="ECO:0000313" key="2">
    <source>
        <dbReference type="Proteomes" id="UP000062963"/>
    </source>
</evidence>
<protein>
    <submittedName>
        <fullName evidence="1">Uncharacterized protein</fullName>
    </submittedName>
</protein>
<reference evidence="1 2" key="1">
    <citation type="journal article" date="2015" name="Genome Announc.">
        <title>Complete Genome Sequence of Spiroplasma kunkelii Strain CR2-3x, Causal Agent of Corn Stunt Disease in Zea mays L.</title>
        <authorList>
            <person name="Davis R.E."/>
            <person name="Shao J."/>
            <person name="Dally E.L."/>
            <person name="Zhao Y."/>
            <person name="Gasparich G.E."/>
            <person name="Gaynor B.J."/>
            <person name="Athey J.C."/>
            <person name="Harrison N.A."/>
            <person name="Donofrio N."/>
        </authorList>
    </citation>
    <scope>NUCLEOTIDE SEQUENCE [LARGE SCALE GENOMIC DNA]</scope>
    <source>
        <strain evidence="1 2">CR2-3x</strain>
    </source>
</reference>
<keyword evidence="2" id="KW-1185">Reference proteome</keyword>
<gene>
    <name evidence="1" type="ORF">SKUN_00158</name>
</gene>
<dbReference type="EMBL" id="CP010899">
    <property type="protein sequence ID" value="ALA97081.1"/>
    <property type="molecule type" value="Genomic_DNA"/>
</dbReference>
<evidence type="ECO:0000313" key="1">
    <source>
        <dbReference type="EMBL" id="ALA97081.1"/>
    </source>
</evidence>
<dbReference type="AlphaFoldDB" id="A0A0K2JFQ2"/>
<organism evidence="1 2">
    <name type="scientific">Spiroplasma kunkelii CR2-3x</name>
    <dbReference type="NCBI Taxonomy" id="273035"/>
    <lineage>
        <taxon>Bacteria</taxon>
        <taxon>Bacillati</taxon>
        <taxon>Mycoplasmatota</taxon>
        <taxon>Mollicutes</taxon>
        <taxon>Entomoplasmatales</taxon>
        <taxon>Spiroplasmataceae</taxon>
        <taxon>Spiroplasma</taxon>
    </lineage>
</organism>
<dbReference type="Proteomes" id="UP000062963">
    <property type="component" value="Chromosome"/>
</dbReference>
<dbReference type="PATRIC" id="fig|273035.7.peg.183"/>
<proteinExistence type="predicted"/>
<dbReference type="OrthoDB" id="389109at2"/>
<sequence>MKNPILEKHFSNICDQLKLFLNTEKINDSTNPIQLLYDNVILIHNNGCVITDEYFTYRLELALADTYKTLLLRID</sequence>